<feature type="compositionally biased region" description="Gly residues" evidence="1">
    <location>
        <begin position="96"/>
        <end position="113"/>
    </location>
</feature>
<name>A0A401YYG4_9ACTN</name>
<evidence type="ECO:0000256" key="1">
    <source>
        <dbReference type="SAM" id="MobiDB-lite"/>
    </source>
</evidence>
<proteinExistence type="predicted"/>
<feature type="compositionally biased region" description="Low complexity" evidence="1">
    <location>
        <begin position="188"/>
        <end position="205"/>
    </location>
</feature>
<evidence type="ECO:0000313" key="3">
    <source>
        <dbReference type="Proteomes" id="UP000286931"/>
    </source>
</evidence>
<keyword evidence="3" id="KW-1185">Reference proteome</keyword>
<accession>A0A401YYG4</accession>
<feature type="region of interest" description="Disordered" evidence="1">
    <location>
        <begin position="146"/>
        <end position="217"/>
    </location>
</feature>
<organism evidence="2 3">
    <name type="scientific">Embleya hyalina</name>
    <dbReference type="NCBI Taxonomy" id="516124"/>
    <lineage>
        <taxon>Bacteria</taxon>
        <taxon>Bacillati</taxon>
        <taxon>Actinomycetota</taxon>
        <taxon>Actinomycetes</taxon>
        <taxon>Kitasatosporales</taxon>
        <taxon>Streptomycetaceae</taxon>
        <taxon>Embleya</taxon>
    </lineage>
</organism>
<feature type="compositionally biased region" description="Low complexity" evidence="1">
    <location>
        <begin position="148"/>
        <end position="174"/>
    </location>
</feature>
<gene>
    <name evidence="2" type="ORF">EHYA_07345</name>
</gene>
<feature type="region of interest" description="Disordered" evidence="1">
    <location>
        <begin position="37"/>
        <end position="57"/>
    </location>
</feature>
<dbReference type="Proteomes" id="UP000286931">
    <property type="component" value="Unassembled WGS sequence"/>
</dbReference>
<sequence>MRISAPRVVSILIRRTLPAASTDTALSGPVRSRLSRNALWPCTGSGGGREGGGDGGREEVLAAVDPQVLRGSPGGAVGVVAEHGNARGGGDRRPGGVAGGDGDTGDDLGGGVDEPGDVRAHGVPSASTVRGAWTWSASQVWLRHVGGRRANTSRARAASGPARRPARSPAVGSRRTARSSEGTGAGNGTADTGAPPGRADAAVPRSGGGRGGRGTVGQVARVGAGGVVAGGRWRSGVGCVRGVSVGRYGWFGTRRGGTGCACGTPGGGWTRARGPRYSQAVSRSWGP</sequence>
<feature type="compositionally biased region" description="Gly residues" evidence="1">
    <location>
        <begin position="206"/>
        <end position="215"/>
    </location>
</feature>
<feature type="region of interest" description="Disordered" evidence="1">
    <location>
        <begin position="83"/>
        <end position="125"/>
    </location>
</feature>
<protein>
    <submittedName>
        <fullName evidence="2">Uncharacterized protein</fullName>
    </submittedName>
</protein>
<dbReference type="EMBL" id="BIFH01000034">
    <property type="protein sequence ID" value="GCD99623.1"/>
    <property type="molecule type" value="Genomic_DNA"/>
</dbReference>
<dbReference type="AlphaFoldDB" id="A0A401YYG4"/>
<evidence type="ECO:0000313" key="2">
    <source>
        <dbReference type="EMBL" id="GCD99623.1"/>
    </source>
</evidence>
<reference evidence="2 3" key="1">
    <citation type="submission" date="2018-12" db="EMBL/GenBank/DDBJ databases">
        <title>Draft genome sequence of Embleya hyalina NBRC 13850T.</title>
        <authorList>
            <person name="Komaki H."/>
            <person name="Hosoyama A."/>
            <person name="Kimura A."/>
            <person name="Ichikawa N."/>
            <person name="Tamura T."/>
        </authorList>
    </citation>
    <scope>NUCLEOTIDE SEQUENCE [LARGE SCALE GENOMIC DNA]</scope>
    <source>
        <strain evidence="2 3">NBRC 13850</strain>
    </source>
</reference>
<comment type="caution">
    <text evidence="2">The sequence shown here is derived from an EMBL/GenBank/DDBJ whole genome shotgun (WGS) entry which is preliminary data.</text>
</comment>